<keyword evidence="1" id="KW-0812">Transmembrane</keyword>
<dbReference type="AlphaFoldDB" id="A0A840UXG8"/>
<feature type="transmembrane region" description="Helical" evidence="1">
    <location>
        <begin position="411"/>
        <end position="437"/>
    </location>
</feature>
<dbReference type="Pfam" id="PF12158">
    <property type="entry name" value="DUF3592"/>
    <property type="match status" value="1"/>
</dbReference>
<dbReference type="EMBL" id="JACHFD010000002">
    <property type="protein sequence ID" value="MBB5350425.1"/>
    <property type="molecule type" value="Genomic_DNA"/>
</dbReference>
<evidence type="ECO:0000256" key="1">
    <source>
        <dbReference type="SAM" id="Phobius"/>
    </source>
</evidence>
<feature type="transmembrane region" description="Helical" evidence="1">
    <location>
        <begin position="315"/>
        <end position="340"/>
    </location>
</feature>
<protein>
    <recommendedName>
        <fullName evidence="2">DUF3592 domain-containing protein</fullName>
    </recommendedName>
</protein>
<accession>A0A840UXG8</accession>
<dbReference type="InterPro" id="IPR021994">
    <property type="entry name" value="DUF3592"/>
</dbReference>
<proteinExistence type="predicted"/>
<dbReference type="RefSeq" id="WP_184015703.1">
    <property type="nucleotide sequence ID" value="NZ_JACHFD010000002.1"/>
</dbReference>
<reference evidence="3 4" key="1">
    <citation type="submission" date="2020-08" db="EMBL/GenBank/DDBJ databases">
        <title>Genomic Encyclopedia of Type Strains, Phase IV (KMG-IV): sequencing the most valuable type-strain genomes for metagenomic binning, comparative biology and taxonomic classification.</title>
        <authorList>
            <person name="Goeker M."/>
        </authorList>
    </citation>
    <scope>NUCLEOTIDE SEQUENCE [LARGE SCALE GENOMIC DNA]</scope>
    <source>
        <strain evidence="3 4">YC6886</strain>
    </source>
</reference>
<feature type="domain" description="DUF3592" evidence="2">
    <location>
        <begin position="231"/>
        <end position="315"/>
    </location>
</feature>
<organism evidence="3 4">
    <name type="scientific">Haloferula luteola</name>
    <dbReference type="NCBI Taxonomy" id="595692"/>
    <lineage>
        <taxon>Bacteria</taxon>
        <taxon>Pseudomonadati</taxon>
        <taxon>Verrucomicrobiota</taxon>
        <taxon>Verrucomicrobiia</taxon>
        <taxon>Verrucomicrobiales</taxon>
        <taxon>Verrucomicrobiaceae</taxon>
        <taxon>Haloferula</taxon>
    </lineage>
</organism>
<sequence length="561" mass="62746">MSWKRGRTTKATSAGAGCGVVFGLGWTAFTLVFAVLVLQHLRKVMEVRGWDEVPCQLERFEIHDEPDDDPPFRAEVEFVYQVEGRWHRGTRLFSTSSSESTRDDKYSDLVEIRELAKERQEAGHLNCWVNPSDADEAVLAVEEGELGRALLMLLFVGVFVSIGVGVTVASILAMRSNRARTAGAVRRKSPVRKDRGVRVVAWATSVIGIVWVISFSGKWQEALNARSWVKTPAEVIWSRVREQDSDDGTTYSVDIFYRYTYEGQEYRSNRRRLISSSSSGRASKQAEVDAHPPGQAISCWVDPGHPDRAVLERGWVFHGVMAAVAVAILLTSMGCWWRVLGGPSDGDASRRLRENENRKGLGREVRDGSLRRRWTSLTVALLTAGFWNGLVSVFVGVAWKAWKGGNPEWFLMLFLIPFVGIGIFLLGAVVVQGVALFSPRYGVELEKVSLRPGEDTALQWMRTGGVGTPRRLRIWLVGREEATYQRGSSTTTARETFFEQELFATEAPLRMREGRLTVTIPAGGMPSLRTPHNKLRWFAVLGVETPRMPAVLDEYEIDVVP</sequence>
<evidence type="ECO:0000259" key="2">
    <source>
        <dbReference type="Pfam" id="PF12158"/>
    </source>
</evidence>
<comment type="caution">
    <text evidence="3">The sequence shown here is derived from an EMBL/GenBank/DDBJ whole genome shotgun (WGS) entry which is preliminary data.</text>
</comment>
<feature type="transmembrane region" description="Helical" evidence="1">
    <location>
        <begin position="195"/>
        <end position="214"/>
    </location>
</feature>
<evidence type="ECO:0000313" key="4">
    <source>
        <dbReference type="Proteomes" id="UP000557717"/>
    </source>
</evidence>
<dbReference type="Proteomes" id="UP000557717">
    <property type="component" value="Unassembled WGS sequence"/>
</dbReference>
<keyword evidence="1" id="KW-0472">Membrane</keyword>
<name>A0A840UXG8_9BACT</name>
<evidence type="ECO:0000313" key="3">
    <source>
        <dbReference type="EMBL" id="MBB5350425.1"/>
    </source>
</evidence>
<keyword evidence="1" id="KW-1133">Transmembrane helix</keyword>
<gene>
    <name evidence="3" type="ORF">HNR46_000649</name>
</gene>
<feature type="transmembrane region" description="Helical" evidence="1">
    <location>
        <begin position="12"/>
        <end position="38"/>
    </location>
</feature>
<feature type="transmembrane region" description="Helical" evidence="1">
    <location>
        <begin position="379"/>
        <end position="399"/>
    </location>
</feature>
<keyword evidence="4" id="KW-1185">Reference proteome</keyword>
<feature type="transmembrane region" description="Helical" evidence="1">
    <location>
        <begin position="149"/>
        <end position="174"/>
    </location>
</feature>